<evidence type="ECO:0000313" key="1">
    <source>
        <dbReference type="EMBL" id="QYD68769.1"/>
    </source>
</evidence>
<organism evidence="1 2">
    <name type="scientific">Paraburkholderia edwinii</name>
    <dbReference type="NCBI Taxonomy" id="2861782"/>
    <lineage>
        <taxon>Bacteria</taxon>
        <taxon>Pseudomonadati</taxon>
        <taxon>Pseudomonadota</taxon>
        <taxon>Betaproteobacteria</taxon>
        <taxon>Burkholderiales</taxon>
        <taxon>Burkholderiaceae</taxon>
        <taxon>Paraburkholderia</taxon>
    </lineage>
</organism>
<proteinExistence type="predicted"/>
<accession>A0ABX8UP51</accession>
<name>A0ABX8UP51_9BURK</name>
<evidence type="ECO:0000313" key="2">
    <source>
        <dbReference type="Proteomes" id="UP000826462"/>
    </source>
</evidence>
<dbReference type="Proteomes" id="UP000826462">
    <property type="component" value="Chromosome 1"/>
</dbReference>
<gene>
    <name evidence="1" type="ORF">KZJ38_21550</name>
</gene>
<reference evidence="1 2" key="1">
    <citation type="submission" date="2021-07" db="EMBL/GenBank/DDBJ databases">
        <title>Paraburkholderia edwinii protects Aspergillus sp. from phenazines by acting as a toxin sponge.</title>
        <authorList>
            <person name="Dahlstrom K.M."/>
            <person name="Newman D.K."/>
        </authorList>
    </citation>
    <scope>NUCLEOTIDE SEQUENCE [LARGE SCALE GENOMIC DNA]</scope>
    <source>
        <strain evidence="1 2">Pe01</strain>
    </source>
</reference>
<dbReference type="RefSeq" id="WP_219798150.1">
    <property type="nucleotide sequence ID" value="NZ_CP080095.1"/>
</dbReference>
<protein>
    <submittedName>
        <fullName evidence="1">Uncharacterized protein</fullName>
    </submittedName>
</protein>
<sequence length="160" mass="17795">MANKPDVYRIAGVTLVWGAARPLLQFCCDSLQFSIVFANRPLNLDLPACTELLTFLVVSHLLARSMTGEWLSPEHVVESTHMWLSANGANTDWLQRVMLSSRALDVAKQVARASPSMADIKSVSSMLCENLRLDFRSPAARSLYGVCLNYLAGRMSFTWL</sequence>
<dbReference type="EMBL" id="CP080095">
    <property type="protein sequence ID" value="QYD68769.1"/>
    <property type="molecule type" value="Genomic_DNA"/>
</dbReference>
<keyword evidence="2" id="KW-1185">Reference proteome</keyword>